<sequence>MSLRSARIRRAGVTTLLAALAVGAAVTTASAATWSTSNRYLRSAVAGDETSNWYAVGSNTQYITQNLCVTRYGGRIGYDFKKSVTGFDEWVAWRDWSCDNAPYTKSYAGEGNGYYYAKVASTPSGGVVDELNLKVYRVTS</sequence>
<dbReference type="AlphaFoldDB" id="A0A243S8K1"/>
<accession>A0A243S8K1</accession>
<keyword evidence="1" id="KW-0732">Signal</keyword>
<name>A0A243S8K1_9ACTN</name>
<protein>
    <recommendedName>
        <fullName evidence="4">Secreted protein</fullName>
    </recommendedName>
</protein>
<keyword evidence="3" id="KW-1185">Reference proteome</keyword>
<dbReference type="EMBL" id="NGFN01000023">
    <property type="protein sequence ID" value="OUD04023.1"/>
    <property type="molecule type" value="Genomic_DNA"/>
</dbReference>
<gene>
    <name evidence="2" type="ORF">CA983_06310</name>
</gene>
<proteinExistence type="predicted"/>
<organism evidence="2 3">
    <name type="scientific">Streptomyces swartbergensis</name>
    <dbReference type="NCBI Taxonomy" id="487165"/>
    <lineage>
        <taxon>Bacteria</taxon>
        <taxon>Bacillati</taxon>
        <taxon>Actinomycetota</taxon>
        <taxon>Actinomycetes</taxon>
        <taxon>Kitasatosporales</taxon>
        <taxon>Streptomycetaceae</taxon>
        <taxon>Streptomyces</taxon>
    </lineage>
</organism>
<evidence type="ECO:0000256" key="1">
    <source>
        <dbReference type="SAM" id="SignalP"/>
    </source>
</evidence>
<comment type="caution">
    <text evidence="2">The sequence shown here is derived from an EMBL/GenBank/DDBJ whole genome shotgun (WGS) entry which is preliminary data.</text>
</comment>
<evidence type="ECO:0000313" key="2">
    <source>
        <dbReference type="EMBL" id="OUD04023.1"/>
    </source>
</evidence>
<dbReference type="Proteomes" id="UP000195105">
    <property type="component" value="Unassembled WGS sequence"/>
</dbReference>
<feature type="chain" id="PRO_5012964346" description="Secreted protein" evidence="1">
    <location>
        <begin position="32"/>
        <end position="140"/>
    </location>
</feature>
<reference evidence="2 3" key="1">
    <citation type="submission" date="2017-05" db="EMBL/GenBank/DDBJ databases">
        <title>Biotechnological potential of actinobacteria isolated from South African environments.</title>
        <authorList>
            <person name="Le Roes-Hill M."/>
            <person name="Prins A."/>
            <person name="Durrell K.A."/>
        </authorList>
    </citation>
    <scope>NUCLEOTIDE SEQUENCE [LARGE SCALE GENOMIC DNA]</scope>
    <source>
        <strain evidence="2 3">HMC13</strain>
    </source>
</reference>
<feature type="signal peptide" evidence="1">
    <location>
        <begin position="1"/>
        <end position="31"/>
    </location>
</feature>
<evidence type="ECO:0008006" key="4">
    <source>
        <dbReference type="Google" id="ProtNLM"/>
    </source>
</evidence>
<evidence type="ECO:0000313" key="3">
    <source>
        <dbReference type="Proteomes" id="UP000195105"/>
    </source>
</evidence>
<dbReference type="RefSeq" id="WP_086599891.1">
    <property type="nucleotide sequence ID" value="NZ_NGFN01000023.1"/>
</dbReference>